<reference evidence="3" key="1">
    <citation type="journal article" date="2019" name="Int. J. Syst. Evol. Microbiol.">
        <title>The Global Catalogue of Microorganisms (GCM) 10K type strain sequencing project: providing services to taxonomists for standard genome sequencing and annotation.</title>
        <authorList>
            <consortium name="The Broad Institute Genomics Platform"/>
            <consortium name="The Broad Institute Genome Sequencing Center for Infectious Disease"/>
            <person name="Wu L."/>
            <person name="Ma J."/>
        </authorList>
    </citation>
    <scope>NUCLEOTIDE SEQUENCE [LARGE SCALE GENOMIC DNA]</scope>
    <source>
        <strain evidence="3">JCM 4855</strain>
    </source>
</reference>
<evidence type="ECO:0000313" key="2">
    <source>
        <dbReference type="EMBL" id="MFC7015508.1"/>
    </source>
</evidence>
<keyword evidence="3" id="KW-1185">Reference proteome</keyword>
<proteinExistence type="predicted"/>
<accession>A0ABW2EAU8</accession>
<evidence type="ECO:0000256" key="1">
    <source>
        <dbReference type="SAM" id="MobiDB-lite"/>
    </source>
</evidence>
<gene>
    <name evidence="2" type="ORF">ACFQMH_28155</name>
</gene>
<sequence>MTGEQRDEFADLAHGLVQALDAWAACVEEPVLNGRPARKVLVRALEQERATPEWTSRAPIDGPMLSYWLRGRRQLLPGTKHNRLPSVEDSAAIARALKPHAPDNAKRLPMIGREIADLAHRLQETAGRGWRRRVGESSYVYSPEQIVKEPIGISAAVASSGAAEPEPAEPVALQANVEPIAVTAPGPAELLLAEPVTIAVSPAAPSAAVGAEPEPAVIVAGEIAETSRPARKRWIGAGALTAAAAVAIGMWAWPGDGKPAPAGKGPDRSASPSTPATDVGGPGAVASTEPDGLKGNHRCGKLRSAGTVSWKPCLIVTHEATMVFLVQFTNTSGKPMRVKAKLAYVQAAVEQPCPAPWGTSVTVTVPARTTRISPLNACTAELTPVQAFQTKAWVVPHDSTQWEYREHSPTLHVQGDSTPVWADQA</sequence>
<feature type="region of interest" description="Disordered" evidence="1">
    <location>
        <begin position="257"/>
        <end position="299"/>
    </location>
</feature>
<comment type="caution">
    <text evidence="2">The sequence shown here is derived from an EMBL/GenBank/DDBJ whole genome shotgun (WGS) entry which is preliminary data.</text>
</comment>
<protein>
    <submittedName>
        <fullName evidence="2">Uncharacterized protein</fullName>
    </submittedName>
</protein>
<evidence type="ECO:0000313" key="3">
    <source>
        <dbReference type="Proteomes" id="UP001596409"/>
    </source>
</evidence>
<dbReference type="EMBL" id="JBHSYM010000063">
    <property type="protein sequence ID" value="MFC7015508.1"/>
    <property type="molecule type" value="Genomic_DNA"/>
</dbReference>
<organism evidence="2 3">
    <name type="scientific">Streptomyces viridiviolaceus</name>
    <dbReference type="NCBI Taxonomy" id="68282"/>
    <lineage>
        <taxon>Bacteria</taxon>
        <taxon>Bacillati</taxon>
        <taxon>Actinomycetota</taxon>
        <taxon>Actinomycetes</taxon>
        <taxon>Kitasatosporales</taxon>
        <taxon>Streptomycetaceae</taxon>
        <taxon>Streptomyces</taxon>
    </lineage>
</organism>
<dbReference type="Proteomes" id="UP001596409">
    <property type="component" value="Unassembled WGS sequence"/>
</dbReference>
<dbReference type="RefSeq" id="WP_189880784.1">
    <property type="nucleotide sequence ID" value="NZ_BMWA01000051.1"/>
</dbReference>
<name>A0ABW2EAU8_9ACTN</name>